<evidence type="ECO:0000313" key="1">
    <source>
        <dbReference type="EMBL" id="KYM95812.1"/>
    </source>
</evidence>
<protein>
    <submittedName>
        <fullName evidence="1">Uncharacterized protein</fullName>
    </submittedName>
</protein>
<reference evidence="1 2" key="1">
    <citation type="submission" date="2016-03" db="EMBL/GenBank/DDBJ databases">
        <title>Cyphomyrmex costatus WGS genome.</title>
        <authorList>
            <person name="Nygaard S."/>
            <person name="Hu H."/>
            <person name="Boomsma J."/>
            <person name="Zhang G."/>
        </authorList>
    </citation>
    <scope>NUCLEOTIDE SEQUENCE [LARGE SCALE GENOMIC DNA]</scope>
    <source>
        <strain evidence="1">MS0001</strain>
        <tissue evidence="1">Whole body</tissue>
    </source>
</reference>
<sequence>MLFETSVINDPEQFNISGDKFVQFIFDNADHNVNTLDGHNTFHAMGGIMAVTPWQAFSSCKTIQRLNKIPSAEDIGKFGFIGLKQYERKGSAGLQSVVVENPDEETYHPIDFTFSDILWLYGKNKNPTATPGWNGFMQKMTNSDDYATSKIIPLPFVNASPSDLNTIFTVLIEASRRTIAQNQEVCVVTFDQPLYYKAKEIVASIDPQNDPYNLRSIFVRLGGFHMLMSFLASIGFIMESLAKVIFSYVNFDANESIELDRILRDFENPSGLNFDDNVIENNVAHEIVKKFVETLQYLKTFGPTACLWVQYFHLINIVKRFIEAERCGNWELHLKCVRDMIPYFHASGHYLYAKSTIRRTNKYWSGIWSDMTIEQVLMRSMKSSGGLTHGRGISDSVLSKWILSSIILTEVCNEMEKFCNVSYSTSEQHVDASVTRINRDASDLQKLANYFSTYDPFPMSSVISSIYSGVIGNDLIN</sequence>
<proteinExistence type="predicted"/>
<dbReference type="Proteomes" id="UP000078542">
    <property type="component" value="Unassembled WGS sequence"/>
</dbReference>
<dbReference type="EMBL" id="KQ978269">
    <property type="protein sequence ID" value="KYM95812.1"/>
    <property type="molecule type" value="Genomic_DNA"/>
</dbReference>
<gene>
    <name evidence="1" type="ORF">ALC62_13539</name>
</gene>
<evidence type="ECO:0000313" key="2">
    <source>
        <dbReference type="Proteomes" id="UP000078542"/>
    </source>
</evidence>
<name>A0A151I9R1_9HYME</name>
<accession>A0A151I9R1</accession>
<dbReference type="PANTHER" id="PTHR47018:SF3">
    <property type="entry name" value="MYCBP-ASSOCIATED PROTEIN"/>
    <property type="match status" value="1"/>
</dbReference>
<keyword evidence="2" id="KW-1185">Reference proteome</keyword>
<organism evidence="1 2">
    <name type="scientific">Cyphomyrmex costatus</name>
    <dbReference type="NCBI Taxonomy" id="456900"/>
    <lineage>
        <taxon>Eukaryota</taxon>
        <taxon>Metazoa</taxon>
        <taxon>Ecdysozoa</taxon>
        <taxon>Arthropoda</taxon>
        <taxon>Hexapoda</taxon>
        <taxon>Insecta</taxon>
        <taxon>Pterygota</taxon>
        <taxon>Neoptera</taxon>
        <taxon>Endopterygota</taxon>
        <taxon>Hymenoptera</taxon>
        <taxon>Apocrita</taxon>
        <taxon>Aculeata</taxon>
        <taxon>Formicoidea</taxon>
        <taxon>Formicidae</taxon>
        <taxon>Myrmicinae</taxon>
        <taxon>Cyphomyrmex</taxon>
    </lineage>
</organism>
<dbReference type="AlphaFoldDB" id="A0A151I9R1"/>
<dbReference type="PANTHER" id="PTHR47018">
    <property type="entry name" value="CXC DOMAIN-CONTAINING PROTEIN-RELATED"/>
    <property type="match status" value="1"/>
</dbReference>